<evidence type="ECO:0000313" key="3">
    <source>
        <dbReference type="EMBL" id="GHD87288.1"/>
    </source>
</evidence>
<proteinExistence type="predicted"/>
<dbReference type="PANTHER" id="PTHR20854:SF4">
    <property type="entry name" value="INOSITOL-1-MONOPHOSPHATASE-RELATED"/>
    <property type="match status" value="1"/>
</dbReference>
<dbReference type="Pfam" id="PF00459">
    <property type="entry name" value="Inositol_P"/>
    <property type="match status" value="1"/>
</dbReference>
<dbReference type="AlphaFoldDB" id="A0A918Y0X9"/>
<feature type="binding site" evidence="1">
    <location>
        <position position="90"/>
    </location>
    <ligand>
        <name>Mg(2+)</name>
        <dbReference type="ChEBI" id="CHEBI:18420"/>
        <label>2</label>
    </ligand>
</feature>
<feature type="compositionally biased region" description="Low complexity" evidence="2">
    <location>
        <begin position="152"/>
        <end position="161"/>
    </location>
</feature>
<evidence type="ECO:0000256" key="2">
    <source>
        <dbReference type="SAM" id="MobiDB-lite"/>
    </source>
</evidence>
<dbReference type="GO" id="GO:0006020">
    <property type="term" value="P:inositol metabolic process"/>
    <property type="evidence" value="ECO:0007669"/>
    <property type="project" value="TreeGrafter"/>
</dbReference>
<evidence type="ECO:0000256" key="1">
    <source>
        <dbReference type="PIRSR" id="PIRSR600760-2"/>
    </source>
</evidence>
<dbReference type="GO" id="GO:0008934">
    <property type="term" value="F:inositol monophosphate 1-phosphatase activity"/>
    <property type="evidence" value="ECO:0007669"/>
    <property type="project" value="TreeGrafter"/>
</dbReference>
<feature type="compositionally biased region" description="Basic and acidic residues" evidence="2">
    <location>
        <begin position="135"/>
        <end position="144"/>
    </location>
</feature>
<dbReference type="Proteomes" id="UP000608955">
    <property type="component" value="Unassembled WGS sequence"/>
</dbReference>
<dbReference type="EMBL" id="BMVF01000004">
    <property type="protein sequence ID" value="GHD87288.1"/>
    <property type="molecule type" value="Genomic_DNA"/>
</dbReference>
<dbReference type="Gene3D" id="3.30.540.10">
    <property type="entry name" value="Fructose-1,6-Bisphosphatase, subunit A, domain 1"/>
    <property type="match status" value="1"/>
</dbReference>
<comment type="caution">
    <text evidence="3">The sequence shown here is derived from an EMBL/GenBank/DDBJ whole genome shotgun (WGS) entry which is preliminary data.</text>
</comment>
<dbReference type="PANTHER" id="PTHR20854">
    <property type="entry name" value="INOSITOL MONOPHOSPHATASE"/>
    <property type="match status" value="1"/>
</dbReference>
<comment type="cofactor">
    <cofactor evidence="1">
        <name>Mg(2+)</name>
        <dbReference type="ChEBI" id="CHEBI:18420"/>
    </cofactor>
</comment>
<name>A0A918Y0X9_9ACTN</name>
<feature type="binding site" evidence="1">
    <location>
        <position position="88"/>
    </location>
    <ligand>
        <name>Mg(2+)</name>
        <dbReference type="ChEBI" id="CHEBI:18420"/>
        <label>1</label>
        <note>catalytic</note>
    </ligand>
</feature>
<evidence type="ECO:0008006" key="5">
    <source>
        <dbReference type="Google" id="ProtNLM"/>
    </source>
</evidence>
<feature type="compositionally biased region" description="Low complexity" evidence="2">
    <location>
        <begin position="168"/>
        <end position="184"/>
    </location>
</feature>
<reference evidence="3" key="2">
    <citation type="submission" date="2020-09" db="EMBL/GenBank/DDBJ databases">
        <authorList>
            <person name="Sun Q."/>
            <person name="Ohkuma M."/>
        </authorList>
    </citation>
    <scope>NUCLEOTIDE SEQUENCE</scope>
    <source>
        <strain evidence="3">JCM 4654</strain>
    </source>
</reference>
<reference evidence="3" key="1">
    <citation type="journal article" date="2014" name="Int. J. Syst. Evol. Microbiol.">
        <title>Complete genome sequence of Corynebacterium casei LMG S-19264T (=DSM 44701T), isolated from a smear-ripened cheese.</title>
        <authorList>
            <consortium name="US DOE Joint Genome Institute (JGI-PGF)"/>
            <person name="Walter F."/>
            <person name="Albersmeier A."/>
            <person name="Kalinowski J."/>
            <person name="Ruckert C."/>
        </authorList>
    </citation>
    <scope>NUCLEOTIDE SEQUENCE</scope>
    <source>
        <strain evidence="3">JCM 4654</strain>
    </source>
</reference>
<dbReference type="SUPFAM" id="SSF56655">
    <property type="entry name" value="Carbohydrate phosphatase"/>
    <property type="match status" value="1"/>
</dbReference>
<feature type="region of interest" description="Disordered" evidence="2">
    <location>
        <begin position="131"/>
        <end position="192"/>
    </location>
</feature>
<keyword evidence="1" id="KW-0479">Metal-binding</keyword>
<sequence>MINSYADLDDTAVAVAAARAGADVVRELYGRRLDRVDKGGGDFATTADVEAEKAILGIVRAARPGDAVLGEESGRQGSAEAARQWLVDPLCGTLNYAVGNMLVAVNVALRDGAAAVADPFAGEVFLTDGTTAWVRPKDGPDTRLEPPPPPGWSTSTWTRPSRTPPDSGPSTRSRTPGSPSGSGRAWCPRRWR</sequence>
<keyword evidence="4" id="KW-1185">Reference proteome</keyword>
<organism evidence="3 4">
    <name type="scientific">Streptomyces naganishii JCM 4654</name>
    <dbReference type="NCBI Taxonomy" id="1306179"/>
    <lineage>
        <taxon>Bacteria</taxon>
        <taxon>Bacillati</taxon>
        <taxon>Actinomycetota</taxon>
        <taxon>Actinomycetes</taxon>
        <taxon>Kitasatosporales</taxon>
        <taxon>Streptomycetaceae</taxon>
        <taxon>Streptomyces</taxon>
    </lineage>
</organism>
<dbReference type="GO" id="GO:0046872">
    <property type="term" value="F:metal ion binding"/>
    <property type="evidence" value="ECO:0007669"/>
    <property type="project" value="UniProtKB-KW"/>
</dbReference>
<evidence type="ECO:0000313" key="4">
    <source>
        <dbReference type="Proteomes" id="UP000608955"/>
    </source>
</evidence>
<protein>
    <recommendedName>
        <fullName evidence="5">Phosphatase</fullName>
    </recommendedName>
</protein>
<dbReference type="InterPro" id="IPR000760">
    <property type="entry name" value="Inositol_monophosphatase-like"/>
</dbReference>
<keyword evidence="1" id="KW-0460">Magnesium</keyword>
<feature type="binding site" evidence="1">
    <location>
        <position position="71"/>
    </location>
    <ligand>
        <name>Mg(2+)</name>
        <dbReference type="ChEBI" id="CHEBI:18420"/>
        <label>1</label>
        <note>catalytic</note>
    </ligand>
</feature>
<dbReference type="PRINTS" id="PR00377">
    <property type="entry name" value="IMPHPHTASES"/>
</dbReference>
<accession>A0A918Y0X9</accession>
<dbReference type="GO" id="GO:0007165">
    <property type="term" value="P:signal transduction"/>
    <property type="evidence" value="ECO:0007669"/>
    <property type="project" value="TreeGrafter"/>
</dbReference>
<gene>
    <name evidence="3" type="ORF">GCM10010508_18820</name>
</gene>